<evidence type="ECO:0000313" key="3">
    <source>
        <dbReference type="Proteomes" id="UP001189915"/>
    </source>
</evidence>
<organism evidence="2 3">
    <name type="scientific">Ralstonia wenshanensis</name>
    <dbReference type="NCBI Taxonomy" id="2842456"/>
    <lineage>
        <taxon>Bacteria</taxon>
        <taxon>Pseudomonadati</taxon>
        <taxon>Pseudomonadota</taxon>
        <taxon>Betaproteobacteria</taxon>
        <taxon>Burkholderiales</taxon>
        <taxon>Burkholderiaceae</taxon>
        <taxon>Ralstonia</taxon>
    </lineage>
</organism>
<dbReference type="AlphaFoldDB" id="A0AAD2B826"/>
<protein>
    <submittedName>
        <fullName evidence="2">Uncharacterized protein</fullName>
    </submittedName>
</protein>
<dbReference type="Proteomes" id="UP001189915">
    <property type="component" value="Unassembled WGS sequence"/>
</dbReference>
<keyword evidence="3" id="KW-1185">Reference proteome</keyword>
<evidence type="ECO:0000256" key="1">
    <source>
        <dbReference type="SAM" id="MobiDB-lite"/>
    </source>
</evidence>
<evidence type="ECO:0000313" key="2">
    <source>
        <dbReference type="EMBL" id="CAJ0699268.1"/>
    </source>
</evidence>
<dbReference type="RefSeq" id="WP_316870332.1">
    <property type="nucleotide sequence ID" value="NZ_CATWAF010000004.1"/>
</dbReference>
<dbReference type="EMBL" id="CATWAF010000004">
    <property type="protein sequence ID" value="CAJ0699268.1"/>
    <property type="molecule type" value="Genomic_DNA"/>
</dbReference>
<sequence length="123" mass="13167">MMTEAETQILLTRCDHTLSTTLAQIRLAVAQVSPAAKQLPDDSEEKRHLMTGLSVMHQLHAHLLDQLNQLNALSVGMFRSHSEPKRQAHAPDNTSAPESAVAADGGDVCSTGSGGTKSNVFVH</sequence>
<proteinExistence type="predicted"/>
<feature type="region of interest" description="Disordered" evidence="1">
    <location>
        <begin position="78"/>
        <end position="108"/>
    </location>
</feature>
<reference evidence="2 3" key="1">
    <citation type="submission" date="2023-07" db="EMBL/GenBank/DDBJ databases">
        <authorList>
            <person name="Peeters C."/>
        </authorList>
    </citation>
    <scope>NUCLEOTIDE SEQUENCE [LARGE SCALE GENOMIC DNA]</scope>
    <source>
        <strain evidence="2 3">LMG 18091</strain>
    </source>
</reference>
<name>A0AAD2B826_9RALS</name>
<comment type="caution">
    <text evidence="2">The sequence shown here is derived from an EMBL/GenBank/DDBJ whole genome shotgun (WGS) entry which is preliminary data.</text>
</comment>
<accession>A0AAD2B826</accession>
<gene>
    <name evidence="2" type="ORF">LMG18091_02891</name>
</gene>